<dbReference type="PANTHER" id="PTHR22898:SF5">
    <property type="entry name" value="PROTEIN CBG02648"/>
    <property type="match status" value="1"/>
</dbReference>
<dbReference type="KEGG" id="cbr:CBG_02648"/>
<evidence type="ECO:0000313" key="2">
    <source>
        <dbReference type="EMBL" id="UMM18485.1"/>
    </source>
</evidence>
<sequence>MQLRAPYTVRLFCLISSAVLLLIFFRASSNYPSPKTIQFNHQNGSIGHQLFSLFSHIGVARTIGRIPVINTVNNSALIDQLSKVVVLRFPSILQQFSIVIQPITPINGRLGTIDTPYENPIKEFSEYATLSIMVDGNGFKSYKYFNQIRSEIRLWMMGNAENVQEARNLITESLRDNFKFCVHTTPETQKNFTIKVVSQVLNHYTKESEKVMLVVSATDPKFSRQVFQDPRITKFDIEKFSLVSSPPELQLTFSRLYCDAVLVTSPYSTFGWWMGYLAREEHSPVFYLDPEAFPEHKEINPHDYFPRHWKKLVNTKKTS</sequence>
<keyword evidence="4" id="KW-1185">Reference proteome</keyword>
<protein>
    <recommendedName>
        <fullName evidence="5">L-Fucosyltransferase</fullName>
    </recommendedName>
</protein>
<accession>A0AAE9DLC3</accession>
<gene>
    <name evidence="1" type="ORF">L3Y34_018411</name>
    <name evidence="2" type="ORF">L5515_014532</name>
</gene>
<dbReference type="EMBL" id="CP092621">
    <property type="protein sequence ID" value="UMM18485.1"/>
    <property type="molecule type" value="Genomic_DNA"/>
</dbReference>
<dbReference type="PANTHER" id="PTHR22898">
    <property type="entry name" value="UNCHARACTERIZED GLYCOSOL TRANSFERASE-RELATED"/>
    <property type="match status" value="1"/>
</dbReference>
<dbReference type="InterPro" id="IPR052501">
    <property type="entry name" value="Alpha-1-2_FucT"/>
</dbReference>
<reference evidence="1 3" key="2">
    <citation type="submission" date="2022-05" db="EMBL/GenBank/DDBJ databases">
        <title>Chromosome-level reference genomes for two strains of Caenorhabditis briggsae: an improved platform for comparative genomics.</title>
        <authorList>
            <person name="Stevens L."/>
            <person name="Andersen E.C."/>
        </authorList>
    </citation>
    <scope>NUCLEOTIDE SEQUENCE [LARGE SCALE GENOMIC DNA]</scope>
    <source>
        <strain evidence="1">QX1410_ONT</strain>
        <tissue evidence="1">Whole-organism</tissue>
    </source>
</reference>
<evidence type="ECO:0000313" key="3">
    <source>
        <dbReference type="Proteomes" id="UP000827892"/>
    </source>
</evidence>
<dbReference type="AlphaFoldDB" id="A0AAE9DLC3"/>
<evidence type="ECO:0000313" key="4">
    <source>
        <dbReference type="Proteomes" id="UP000829354"/>
    </source>
</evidence>
<reference evidence="2 4" key="1">
    <citation type="submission" date="2022-04" db="EMBL/GenBank/DDBJ databases">
        <title>Chromosome-level reference genomes for two strains of Caenorhabditis briggsae: an improved platform for comparative genomics.</title>
        <authorList>
            <person name="Stevens L."/>
            <person name="Andersen E."/>
        </authorList>
    </citation>
    <scope>NUCLEOTIDE SEQUENCE [LARGE SCALE GENOMIC DNA]</scope>
    <source>
        <strain evidence="2">VX34</strain>
        <tissue evidence="2">Whole-organism</tissue>
    </source>
</reference>
<name>A0AAE9DLC3_CAEBR</name>
<dbReference type="Proteomes" id="UP000829354">
    <property type="component" value="Chromosome II"/>
</dbReference>
<organism evidence="1 3">
    <name type="scientific">Caenorhabditis briggsae</name>
    <dbReference type="NCBI Taxonomy" id="6238"/>
    <lineage>
        <taxon>Eukaryota</taxon>
        <taxon>Metazoa</taxon>
        <taxon>Ecdysozoa</taxon>
        <taxon>Nematoda</taxon>
        <taxon>Chromadorea</taxon>
        <taxon>Rhabditida</taxon>
        <taxon>Rhabditina</taxon>
        <taxon>Rhabditomorpha</taxon>
        <taxon>Rhabditoidea</taxon>
        <taxon>Rhabditidae</taxon>
        <taxon>Peloderinae</taxon>
        <taxon>Caenorhabditis</taxon>
    </lineage>
</organism>
<dbReference type="EMBL" id="CP090892">
    <property type="protein sequence ID" value="ULU06546.1"/>
    <property type="molecule type" value="Genomic_DNA"/>
</dbReference>
<dbReference type="OMA" id="IVIQPIT"/>
<dbReference type="Proteomes" id="UP000827892">
    <property type="component" value="Chromosome II"/>
</dbReference>
<evidence type="ECO:0008006" key="5">
    <source>
        <dbReference type="Google" id="ProtNLM"/>
    </source>
</evidence>
<evidence type="ECO:0000313" key="1">
    <source>
        <dbReference type="EMBL" id="ULU06546.1"/>
    </source>
</evidence>
<proteinExistence type="predicted"/>